<proteinExistence type="predicted"/>
<name>A0ABX7YMR8_9STRE</name>
<dbReference type="Proteomes" id="UP000677616">
    <property type="component" value="Chromosome"/>
</dbReference>
<dbReference type="RefSeq" id="WP_212571474.1">
    <property type="nucleotide sequence ID" value="NZ_CP073084.1"/>
</dbReference>
<reference evidence="2 3" key="1">
    <citation type="submission" date="2021-04" db="EMBL/GenBank/DDBJ databases">
        <title>Complete genome sequence of a novel Streptococcus species.</title>
        <authorList>
            <person name="Teng J.L.L."/>
        </authorList>
    </citation>
    <scope>NUCLEOTIDE SEQUENCE [LARGE SCALE GENOMIC DNA]</scope>
    <source>
        <strain evidence="2 3">HKU75</strain>
    </source>
</reference>
<keyword evidence="1" id="KW-0812">Transmembrane</keyword>
<gene>
    <name evidence="2" type="ORF">INT76_01610</name>
</gene>
<organism evidence="2 3">
    <name type="scientific">Streptococcus oriscaviae</name>
    <dbReference type="NCBI Taxonomy" id="2781599"/>
    <lineage>
        <taxon>Bacteria</taxon>
        <taxon>Bacillati</taxon>
        <taxon>Bacillota</taxon>
        <taxon>Bacilli</taxon>
        <taxon>Lactobacillales</taxon>
        <taxon>Streptococcaceae</taxon>
        <taxon>Streptococcus</taxon>
    </lineage>
</organism>
<accession>A0ABX7YMR8</accession>
<feature type="transmembrane region" description="Helical" evidence="1">
    <location>
        <begin position="46"/>
        <end position="65"/>
    </location>
</feature>
<feature type="transmembrane region" description="Helical" evidence="1">
    <location>
        <begin position="192"/>
        <end position="210"/>
    </location>
</feature>
<dbReference type="Pfam" id="PF11750">
    <property type="entry name" value="DUF3307"/>
    <property type="match status" value="1"/>
</dbReference>
<feature type="transmembrane region" description="Helical" evidence="1">
    <location>
        <begin position="6"/>
        <end position="25"/>
    </location>
</feature>
<evidence type="ECO:0000313" key="3">
    <source>
        <dbReference type="Proteomes" id="UP000677616"/>
    </source>
</evidence>
<evidence type="ECO:0000256" key="1">
    <source>
        <dbReference type="SAM" id="Phobius"/>
    </source>
</evidence>
<keyword evidence="3" id="KW-1185">Reference proteome</keyword>
<dbReference type="EMBL" id="CP073084">
    <property type="protein sequence ID" value="QUE54614.1"/>
    <property type="molecule type" value="Genomic_DNA"/>
</dbReference>
<keyword evidence="1" id="KW-0472">Membrane</keyword>
<dbReference type="InterPro" id="IPR021737">
    <property type="entry name" value="Phage_phiKZ_Orf197"/>
</dbReference>
<feature type="transmembrane region" description="Helical" evidence="1">
    <location>
        <begin position="230"/>
        <end position="249"/>
    </location>
</feature>
<sequence length="251" mass="28374">MVYNPLSVYLLEQPALILLLIAHFLSDFQLQNQQMADRKKKKLTALITHLILVLIPLVFLALIFPLQNWDLFAQVWLSHLAIDYIKYFLSKKGFIKPAFEKSAFVLDQLLHLACIVIIYHETGVNLPADSLIVQMPGLSQLLLQVLFILIVTKPVNIVFKLFFNKYQTEEAVSNKKKTIAGAGALIGQLERLIMAIFLLFGQFAAIGLVFTAKSIARFNKISEDQAFAEYYLIGSLFSIISVLIVYALLIL</sequence>
<protein>
    <submittedName>
        <fullName evidence="2">DUF3307 domain-containing protein</fullName>
    </submittedName>
</protein>
<keyword evidence="1" id="KW-1133">Transmembrane helix</keyword>
<evidence type="ECO:0000313" key="2">
    <source>
        <dbReference type="EMBL" id="QUE54614.1"/>
    </source>
</evidence>